<protein>
    <submittedName>
        <fullName evidence="2">Uncharacterized protein</fullName>
    </submittedName>
</protein>
<feature type="region of interest" description="Disordered" evidence="1">
    <location>
        <begin position="357"/>
        <end position="408"/>
    </location>
</feature>
<dbReference type="EMBL" id="CAICTM010000310">
    <property type="protein sequence ID" value="CAB9507552.1"/>
    <property type="molecule type" value="Genomic_DNA"/>
</dbReference>
<sequence length="408" mass="46821">MLNETNWEDFQYLIVRCNKKRDQCGGFADRLKAFPAVVRIASMTKRVLFYNWERPYPLEEFLLPGDRGINWSYPVWFRKQVEDWDLFIGSEYTQLNSYYADEIQESMKSRQTIIYLEHAFGGEGGEFTYDKQIREQQQTLSLDDVPYREAYHALWHANFKPTSPIQELLEQQLQESNLVPGQYTGFHYRSIFMMDEAEEDGINALKSNIFKGTNCALQFATQSGDDPVVLVAADSRTATTIAVRYVNKYTATARAVTRSVYAEKPLLHMDRGEDFLFGDNSKTNGSPADYFPAILDLYLLSFSRCMAYGRGGFGRMANLLSEGSSCYFDYMPDHDFDSNANGYNFSFKHCPMPPLTRPLHSTSPNKIPDRESAPISRPRTPTVSVWSLSARPRVGSKQRALRQLESHN</sequence>
<evidence type="ECO:0000313" key="3">
    <source>
        <dbReference type="Proteomes" id="UP001153069"/>
    </source>
</evidence>
<accession>A0A9N8HCA4</accession>
<proteinExistence type="predicted"/>
<dbReference type="AlphaFoldDB" id="A0A9N8HCA4"/>
<organism evidence="2 3">
    <name type="scientific">Seminavis robusta</name>
    <dbReference type="NCBI Taxonomy" id="568900"/>
    <lineage>
        <taxon>Eukaryota</taxon>
        <taxon>Sar</taxon>
        <taxon>Stramenopiles</taxon>
        <taxon>Ochrophyta</taxon>
        <taxon>Bacillariophyta</taxon>
        <taxon>Bacillariophyceae</taxon>
        <taxon>Bacillariophycidae</taxon>
        <taxon>Naviculales</taxon>
        <taxon>Naviculaceae</taxon>
        <taxon>Seminavis</taxon>
    </lineage>
</organism>
<dbReference type="Proteomes" id="UP001153069">
    <property type="component" value="Unassembled WGS sequence"/>
</dbReference>
<evidence type="ECO:0000313" key="2">
    <source>
        <dbReference type="EMBL" id="CAB9507552.1"/>
    </source>
</evidence>
<name>A0A9N8HCA4_9STRA</name>
<keyword evidence="3" id="KW-1185">Reference proteome</keyword>
<gene>
    <name evidence="2" type="ORF">SEMRO_311_G114230.1</name>
</gene>
<comment type="caution">
    <text evidence="2">The sequence shown here is derived from an EMBL/GenBank/DDBJ whole genome shotgun (WGS) entry which is preliminary data.</text>
</comment>
<evidence type="ECO:0000256" key="1">
    <source>
        <dbReference type="SAM" id="MobiDB-lite"/>
    </source>
</evidence>
<reference evidence="2" key="1">
    <citation type="submission" date="2020-06" db="EMBL/GenBank/DDBJ databases">
        <authorList>
            <consortium name="Plant Systems Biology data submission"/>
        </authorList>
    </citation>
    <scope>NUCLEOTIDE SEQUENCE</scope>
    <source>
        <strain evidence="2">D6</strain>
    </source>
</reference>